<feature type="domain" description="Survival protein SurE-like phosphatase/nucleotidase" evidence="5">
    <location>
        <begin position="58"/>
        <end position="95"/>
    </location>
</feature>
<dbReference type="EMBL" id="BSYR01000036">
    <property type="protein sequence ID" value="GMJ02623.1"/>
    <property type="molecule type" value="Genomic_DNA"/>
</dbReference>
<feature type="compositionally biased region" description="Polar residues" evidence="4">
    <location>
        <begin position="26"/>
        <end position="40"/>
    </location>
</feature>
<keyword evidence="2" id="KW-0479">Metal-binding</keyword>
<dbReference type="GO" id="GO:0046872">
    <property type="term" value="F:metal ion binding"/>
    <property type="evidence" value="ECO:0007669"/>
    <property type="project" value="UniProtKB-KW"/>
</dbReference>
<dbReference type="SUPFAM" id="SSF64167">
    <property type="entry name" value="SurE-like"/>
    <property type="match status" value="1"/>
</dbReference>
<dbReference type="GO" id="GO:0008252">
    <property type="term" value="F:nucleotidase activity"/>
    <property type="evidence" value="ECO:0007669"/>
    <property type="project" value="InterPro"/>
</dbReference>
<dbReference type="Gene3D" id="3.40.1210.10">
    <property type="entry name" value="Survival protein SurE-like phosphatase/nucleotidase"/>
    <property type="match status" value="1"/>
</dbReference>
<dbReference type="Proteomes" id="UP001165190">
    <property type="component" value="Unassembled WGS sequence"/>
</dbReference>
<dbReference type="AlphaFoldDB" id="A0A9W7IXB8"/>
<protein>
    <recommendedName>
        <fullName evidence="5">Survival protein SurE-like phosphatase/nucleotidase domain-containing protein</fullName>
    </recommendedName>
</protein>
<comment type="caution">
    <text evidence="6">The sequence shown here is derived from an EMBL/GenBank/DDBJ whole genome shotgun (WGS) entry which is preliminary data.</text>
</comment>
<proteinExistence type="inferred from homology"/>
<keyword evidence="3" id="KW-0378">Hydrolase</keyword>
<keyword evidence="7" id="KW-1185">Reference proteome</keyword>
<evidence type="ECO:0000256" key="4">
    <source>
        <dbReference type="SAM" id="MobiDB-lite"/>
    </source>
</evidence>
<dbReference type="PANTHER" id="PTHR30457:SF16">
    <property type="entry name" value="SURVIVAL PROTEIN SURE-LIKE PHOSPHATASE_NUCLEOTIDASE DOMAIN-CONTAINING PROTEIN"/>
    <property type="match status" value="1"/>
</dbReference>
<evidence type="ECO:0000313" key="6">
    <source>
        <dbReference type="EMBL" id="GMJ02623.1"/>
    </source>
</evidence>
<organism evidence="6 7">
    <name type="scientific">Hibiscus trionum</name>
    <name type="common">Flower of an hour</name>
    <dbReference type="NCBI Taxonomy" id="183268"/>
    <lineage>
        <taxon>Eukaryota</taxon>
        <taxon>Viridiplantae</taxon>
        <taxon>Streptophyta</taxon>
        <taxon>Embryophyta</taxon>
        <taxon>Tracheophyta</taxon>
        <taxon>Spermatophyta</taxon>
        <taxon>Magnoliopsida</taxon>
        <taxon>eudicotyledons</taxon>
        <taxon>Gunneridae</taxon>
        <taxon>Pentapetalae</taxon>
        <taxon>rosids</taxon>
        <taxon>malvids</taxon>
        <taxon>Malvales</taxon>
        <taxon>Malvaceae</taxon>
        <taxon>Malvoideae</taxon>
        <taxon>Hibiscus</taxon>
    </lineage>
</organism>
<evidence type="ECO:0000259" key="5">
    <source>
        <dbReference type="Pfam" id="PF01975"/>
    </source>
</evidence>
<accession>A0A9W7IXB8</accession>
<dbReference type="InterPro" id="IPR002828">
    <property type="entry name" value="SurE-like_Pase/nucleotidase"/>
</dbReference>
<sequence length="99" mass="10592">MATSVKKNSLPSSLISSLNQVLISRQHTVDRQSTNSSSLPSHPRNVEEHSDCSKPLLLITNGEGIDSPGLTFLVQALLSDGRFTLHVCAPQSSVPTSSH</sequence>
<dbReference type="OrthoDB" id="1937569at2759"/>
<evidence type="ECO:0000313" key="7">
    <source>
        <dbReference type="Proteomes" id="UP001165190"/>
    </source>
</evidence>
<feature type="region of interest" description="Disordered" evidence="4">
    <location>
        <begin position="26"/>
        <end position="51"/>
    </location>
</feature>
<name>A0A9W7IXB8_HIBTR</name>
<dbReference type="Pfam" id="PF01975">
    <property type="entry name" value="SurE"/>
    <property type="match status" value="1"/>
</dbReference>
<gene>
    <name evidence="6" type="ORF">HRI_003931500</name>
</gene>
<evidence type="ECO:0000256" key="3">
    <source>
        <dbReference type="ARBA" id="ARBA00022801"/>
    </source>
</evidence>
<dbReference type="InterPro" id="IPR036523">
    <property type="entry name" value="SurE-like_sf"/>
</dbReference>
<evidence type="ECO:0000256" key="1">
    <source>
        <dbReference type="ARBA" id="ARBA00011062"/>
    </source>
</evidence>
<reference evidence="6" key="1">
    <citation type="submission" date="2023-05" db="EMBL/GenBank/DDBJ databases">
        <title>Genome and transcriptome analyses reveal genes involved in the formation of fine ridges on petal epidermal cells in Hibiscus trionum.</title>
        <authorList>
            <person name="Koshimizu S."/>
            <person name="Masuda S."/>
            <person name="Ishii T."/>
            <person name="Shirasu K."/>
            <person name="Hoshino A."/>
            <person name="Arita M."/>
        </authorList>
    </citation>
    <scope>NUCLEOTIDE SEQUENCE</scope>
    <source>
        <strain evidence="6">Hamamatsu line</strain>
    </source>
</reference>
<dbReference type="InterPro" id="IPR030048">
    <property type="entry name" value="SurE"/>
</dbReference>
<comment type="similarity">
    <text evidence="1">Belongs to the SurE nucleotidase family.</text>
</comment>
<dbReference type="PANTHER" id="PTHR30457">
    <property type="entry name" value="5'-NUCLEOTIDASE SURE"/>
    <property type="match status" value="1"/>
</dbReference>
<evidence type="ECO:0000256" key="2">
    <source>
        <dbReference type="ARBA" id="ARBA00022723"/>
    </source>
</evidence>